<organism evidence="2 3">
    <name type="scientific">Xiashengella succiniciproducens</name>
    <dbReference type="NCBI Taxonomy" id="2949635"/>
    <lineage>
        <taxon>Bacteria</taxon>
        <taxon>Pseudomonadati</taxon>
        <taxon>Bacteroidota</taxon>
        <taxon>Bacteroidia</taxon>
        <taxon>Marinilabiliales</taxon>
        <taxon>Marinilabiliaceae</taxon>
        <taxon>Xiashengella</taxon>
    </lineage>
</organism>
<feature type="signal peptide" evidence="1">
    <location>
        <begin position="1"/>
        <end position="20"/>
    </location>
</feature>
<evidence type="ECO:0000313" key="2">
    <source>
        <dbReference type="EMBL" id="URW80709.1"/>
    </source>
</evidence>
<dbReference type="Pfam" id="PF14054">
    <property type="entry name" value="DUF4249"/>
    <property type="match status" value="1"/>
</dbReference>
<dbReference type="EMBL" id="CP098400">
    <property type="protein sequence ID" value="URW80709.1"/>
    <property type="molecule type" value="Genomic_DNA"/>
</dbReference>
<proteinExistence type="predicted"/>
<evidence type="ECO:0000313" key="3">
    <source>
        <dbReference type="Proteomes" id="UP001056426"/>
    </source>
</evidence>
<protein>
    <submittedName>
        <fullName evidence="2">DUF4249 domain-containing protein</fullName>
    </submittedName>
</protein>
<dbReference type="PROSITE" id="PS51257">
    <property type="entry name" value="PROKAR_LIPOPROTEIN"/>
    <property type="match status" value="1"/>
</dbReference>
<keyword evidence="3" id="KW-1185">Reference proteome</keyword>
<dbReference type="KEGG" id="alkq:M9189_05005"/>
<dbReference type="AlphaFoldDB" id="A0A9J6ZSS4"/>
<reference evidence="2" key="1">
    <citation type="submission" date="2022-05" db="EMBL/GenBank/DDBJ databases">
        <authorList>
            <person name="Sun X."/>
        </authorList>
    </citation>
    <scope>NUCLEOTIDE SEQUENCE</scope>
    <source>
        <strain evidence="2">Ai-910</strain>
    </source>
</reference>
<dbReference type="Proteomes" id="UP001056426">
    <property type="component" value="Chromosome"/>
</dbReference>
<reference evidence="2" key="2">
    <citation type="submission" date="2022-06" db="EMBL/GenBank/DDBJ databases">
        <title>Xiashengella guii gen. nov. sp. nov., a bacterium isolated form anaerobic digestion tank.</title>
        <authorList>
            <person name="Huang H."/>
        </authorList>
    </citation>
    <scope>NUCLEOTIDE SEQUENCE</scope>
    <source>
        <strain evidence="2">Ai-910</strain>
    </source>
</reference>
<dbReference type="InterPro" id="IPR025345">
    <property type="entry name" value="DUF4249"/>
</dbReference>
<keyword evidence="1" id="KW-0732">Signal</keyword>
<gene>
    <name evidence="2" type="ORF">M9189_05005</name>
</gene>
<accession>A0A9J6ZSS4</accession>
<sequence length="309" mass="34747">MCRYYSGVVSMFILTMLSLASCESDVKLEIPSGGGQLVVFSFLCADSTMKVHLSKSVSHSSVDDFERVYDGYVIVKLNGMELDSVAFPFDKTYLELPSVAVRQGDRFEIEGGTLSGLRAEGHTRIPYAPQLIGVDSITETITDNIPSVNYEVEFADPRDEANYYQLVITSEVRDADNKIKEFYNVNFFKDDELFYIRDQEGSLLGGIDFLGSFSDYIITEERYRIKVCVPSFYLATPGENERRIVRFHLLSLSEDYYKYLRSRVVAEYSYDLPIVDPIKIHSNVTGGLGLVGGMTFASDSVVYIGNGYN</sequence>
<name>A0A9J6ZSS4_9BACT</name>
<feature type="chain" id="PRO_5039947148" evidence="1">
    <location>
        <begin position="21"/>
        <end position="309"/>
    </location>
</feature>
<dbReference type="RefSeq" id="WP_250725082.1">
    <property type="nucleotide sequence ID" value="NZ_CP098400.1"/>
</dbReference>
<evidence type="ECO:0000256" key="1">
    <source>
        <dbReference type="SAM" id="SignalP"/>
    </source>
</evidence>